<evidence type="ECO:0000256" key="1">
    <source>
        <dbReference type="SAM" id="MobiDB-lite"/>
    </source>
</evidence>
<dbReference type="OMA" id="ERVENHY"/>
<dbReference type="STRING" id="336963.C4JQE1"/>
<dbReference type="GeneID" id="8440082"/>
<dbReference type="RefSeq" id="XP_002545178.1">
    <property type="nucleotide sequence ID" value="XM_002545132.1"/>
</dbReference>
<feature type="compositionally biased region" description="Basic and acidic residues" evidence="1">
    <location>
        <begin position="374"/>
        <end position="400"/>
    </location>
</feature>
<dbReference type="Proteomes" id="UP000002058">
    <property type="component" value="Unassembled WGS sequence"/>
</dbReference>
<name>C4JQE1_UNCRE</name>
<dbReference type="OrthoDB" id="4204700at2759"/>
<dbReference type="InParanoid" id="C4JQE1"/>
<feature type="compositionally biased region" description="Low complexity" evidence="1">
    <location>
        <begin position="226"/>
        <end position="235"/>
    </location>
</feature>
<feature type="compositionally biased region" description="Polar residues" evidence="1">
    <location>
        <begin position="251"/>
        <end position="273"/>
    </location>
</feature>
<feature type="region of interest" description="Disordered" evidence="1">
    <location>
        <begin position="215"/>
        <end position="408"/>
    </location>
</feature>
<feature type="region of interest" description="Disordered" evidence="1">
    <location>
        <begin position="1"/>
        <end position="27"/>
    </location>
</feature>
<dbReference type="HOGENOM" id="CLU_694390_0_0_1"/>
<feature type="compositionally biased region" description="Basic and acidic residues" evidence="1">
    <location>
        <begin position="356"/>
        <end position="367"/>
    </location>
</feature>
<feature type="compositionally biased region" description="Pro residues" evidence="1">
    <location>
        <begin position="279"/>
        <end position="290"/>
    </location>
</feature>
<proteinExistence type="predicted"/>
<feature type="compositionally biased region" description="Low complexity" evidence="1">
    <location>
        <begin position="335"/>
        <end position="350"/>
    </location>
</feature>
<accession>C4JQE1</accession>
<feature type="compositionally biased region" description="Low complexity" evidence="1">
    <location>
        <begin position="1"/>
        <end position="20"/>
    </location>
</feature>
<dbReference type="eggNOG" id="ENOG502SXRY">
    <property type="taxonomic scope" value="Eukaryota"/>
</dbReference>
<sequence length="408" mass="45370">MVLDYDQPSQSGSGFGDDSSVNNDPYFAHNPPNELLRKFPTTITLPPFTFGRRLLHWSQANYENKLSLLICAQLDAASAMMNRPVTQEETNAIVDQASMLSDVPEAAGLLGGTLGVWLGGKPVNVNPKDAEAMTKLSPAARLRASRTAHIAFVLPICFLAGYWISSSIARISVALATARDQRMAQFQKDVTKQNPEEVQRRLKQVRDEAYARRRAAMYGDQPPPQQQRGPPSGDDASPTGGYLESGGSYAQYGSQPNDSKILSDVYSQPNGGFQSQSPPQYPQRPQPPSALEPTQGQSFWDDDASPTNPDVDITPRTATGSTWERIRQSAAARTPPQQHQQQQQQQQQPPSNQEWRSSDYDAGRDSSDNYTQAPRERAQKDFDNLLEREREFGSDRDRDGGNAWQRRW</sequence>
<organism evidence="2 3">
    <name type="scientific">Uncinocarpus reesii (strain UAMH 1704)</name>
    <dbReference type="NCBI Taxonomy" id="336963"/>
    <lineage>
        <taxon>Eukaryota</taxon>
        <taxon>Fungi</taxon>
        <taxon>Dikarya</taxon>
        <taxon>Ascomycota</taxon>
        <taxon>Pezizomycotina</taxon>
        <taxon>Eurotiomycetes</taxon>
        <taxon>Eurotiomycetidae</taxon>
        <taxon>Onygenales</taxon>
        <taxon>Onygenaceae</taxon>
        <taxon>Uncinocarpus</taxon>
    </lineage>
</organism>
<dbReference type="EMBL" id="CH476616">
    <property type="protein sequence ID" value="EEP79849.1"/>
    <property type="molecule type" value="Genomic_DNA"/>
</dbReference>
<evidence type="ECO:0000313" key="3">
    <source>
        <dbReference type="Proteomes" id="UP000002058"/>
    </source>
</evidence>
<evidence type="ECO:0000313" key="2">
    <source>
        <dbReference type="EMBL" id="EEP79849.1"/>
    </source>
</evidence>
<dbReference type="KEGG" id="ure:UREG_04695"/>
<dbReference type="AlphaFoldDB" id="C4JQE1"/>
<gene>
    <name evidence="2" type="ORF">UREG_04695</name>
</gene>
<keyword evidence="3" id="KW-1185">Reference proteome</keyword>
<dbReference type="VEuPathDB" id="FungiDB:UREG_04695"/>
<protein>
    <submittedName>
        <fullName evidence="2">Uncharacterized protein</fullName>
    </submittedName>
</protein>
<reference evidence="3" key="1">
    <citation type="journal article" date="2009" name="Genome Res.">
        <title>Comparative genomic analyses of the human fungal pathogens Coccidioides and their relatives.</title>
        <authorList>
            <person name="Sharpton T.J."/>
            <person name="Stajich J.E."/>
            <person name="Rounsley S.D."/>
            <person name="Gardner M.J."/>
            <person name="Wortman J.R."/>
            <person name="Jordar V.S."/>
            <person name="Maiti R."/>
            <person name="Kodira C.D."/>
            <person name="Neafsey D.E."/>
            <person name="Zeng Q."/>
            <person name="Hung C.-Y."/>
            <person name="McMahan C."/>
            <person name="Muszewska A."/>
            <person name="Grynberg M."/>
            <person name="Mandel M.A."/>
            <person name="Kellner E.M."/>
            <person name="Barker B.M."/>
            <person name="Galgiani J.N."/>
            <person name="Orbach M.J."/>
            <person name="Kirkland T.N."/>
            <person name="Cole G.T."/>
            <person name="Henn M.R."/>
            <person name="Birren B.W."/>
            <person name="Taylor J.W."/>
        </authorList>
    </citation>
    <scope>NUCLEOTIDE SEQUENCE [LARGE SCALE GENOMIC DNA]</scope>
    <source>
        <strain evidence="3">UAMH 1704</strain>
    </source>
</reference>